<dbReference type="InterPro" id="IPR016162">
    <property type="entry name" value="Ald_DH_N"/>
</dbReference>
<keyword evidence="6" id="KW-1185">Reference proteome</keyword>
<organism evidence="5 6">
    <name type="scientific">Labrys neptuniae</name>
    <dbReference type="NCBI Taxonomy" id="376174"/>
    <lineage>
        <taxon>Bacteria</taxon>
        <taxon>Pseudomonadati</taxon>
        <taxon>Pseudomonadota</taxon>
        <taxon>Alphaproteobacteria</taxon>
        <taxon>Hyphomicrobiales</taxon>
        <taxon>Xanthobacteraceae</taxon>
        <taxon>Labrys</taxon>
    </lineage>
</organism>
<name>A0ABV3PP67_9HYPH</name>
<dbReference type="PANTHER" id="PTHR11699">
    <property type="entry name" value="ALDEHYDE DEHYDROGENASE-RELATED"/>
    <property type="match status" value="1"/>
</dbReference>
<dbReference type="EMBL" id="JBFNQD010000004">
    <property type="protein sequence ID" value="MEW9306983.1"/>
    <property type="molecule type" value="Genomic_DNA"/>
</dbReference>
<feature type="domain" description="Aldehyde dehydrogenase" evidence="4">
    <location>
        <begin position="30"/>
        <end position="495"/>
    </location>
</feature>
<dbReference type="InterPro" id="IPR016160">
    <property type="entry name" value="Ald_DH_CS_CYS"/>
</dbReference>
<dbReference type="RefSeq" id="WP_311943460.1">
    <property type="nucleotide sequence ID" value="NZ_JAVSCS010000041.1"/>
</dbReference>
<accession>A0ABV3PP67</accession>
<dbReference type="PROSITE" id="PS00687">
    <property type="entry name" value="ALDEHYDE_DEHYDR_GLU"/>
    <property type="match status" value="1"/>
</dbReference>
<gene>
    <name evidence="5" type="ORF">ABXS05_15630</name>
</gene>
<reference evidence="5 6" key="1">
    <citation type="submission" date="2024-07" db="EMBL/GenBank/DDBJ databases">
        <title>Description of Labrys sedimenti sp. nov., isolated from a diclofenac-degrading enrichment culture.</title>
        <authorList>
            <person name="Tancsics A."/>
            <person name="Csepanyi A."/>
        </authorList>
    </citation>
    <scope>NUCLEOTIDE SEQUENCE [LARGE SCALE GENOMIC DNA]</scope>
    <source>
        <strain evidence="5 6">LMG 23578</strain>
    </source>
</reference>
<evidence type="ECO:0000313" key="6">
    <source>
        <dbReference type="Proteomes" id="UP001555786"/>
    </source>
</evidence>
<dbReference type="Gene3D" id="3.40.309.10">
    <property type="entry name" value="Aldehyde Dehydrogenase, Chain A, domain 2"/>
    <property type="match status" value="1"/>
</dbReference>
<protein>
    <submittedName>
        <fullName evidence="5">Aldehyde dehydrogenase family protein</fullName>
    </submittedName>
</protein>
<dbReference type="SUPFAM" id="SSF53720">
    <property type="entry name" value="ALDH-like"/>
    <property type="match status" value="1"/>
</dbReference>
<feature type="active site" evidence="2">
    <location>
        <position position="270"/>
    </location>
</feature>
<evidence type="ECO:0000256" key="2">
    <source>
        <dbReference type="PROSITE-ProRule" id="PRU10007"/>
    </source>
</evidence>
<dbReference type="InterPro" id="IPR016161">
    <property type="entry name" value="Ald_DH/histidinol_DH"/>
</dbReference>
<evidence type="ECO:0000259" key="4">
    <source>
        <dbReference type="Pfam" id="PF00171"/>
    </source>
</evidence>
<dbReference type="Proteomes" id="UP001555786">
    <property type="component" value="Unassembled WGS sequence"/>
</dbReference>
<proteinExistence type="inferred from homology"/>
<comment type="similarity">
    <text evidence="3">Belongs to the aldehyde dehydrogenase family.</text>
</comment>
<dbReference type="Pfam" id="PF00171">
    <property type="entry name" value="Aldedh"/>
    <property type="match status" value="1"/>
</dbReference>
<sequence length="499" mass="53598">MNIAIRKPSLGSAAAAFLAKRHKLLIDGEWVDARSGKTFAVEDPATEEKIAEVPAGDKADIDLAVAAARRAFETGPWSRISPAERSRLVWRLGDLLEQHADEFAELEALDNGKPVTNARQGDVQGSIDMFRYMAGWATRLNGETIPVSSAGNWHAYTLREPVGVVGQIIPWNFPLMMAAWKLAPALASGCTIVLKPAEQTPLSALRFGQLIQEAGFPAGVVNIVTGFGETAGAALAEHPDVDKVAFTGSTEVGKIIVRAAAGNLKRVSLELGGKSPAIVFPDADLDLAIAGTADAIFYNQGQCCTAGSRLFAHKSIYDRVVAGVSEAAGKLKVGHGLDPSVNLGPLVSKEQHQRVTGFLQSGREEGAEVVTGGSIIGNQGYFVEPTVLAQTNRDMRVVREEIFGPVVCVQSYDDDDLDAVARFANDTEYGLQASVWTRNLKVAHMMARKIRAGTICINTHNYGDPAWPFGGYKQSGWGREMGKEVMEHYTETKAVAARL</sequence>
<dbReference type="Gene3D" id="3.40.605.10">
    <property type="entry name" value="Aldehyde Dehydrogenase, Chain A, domain 1"/>
    <property type="match status" value="1"/>
</dbReference>
<comment type="caution">
    <text evidence="5">The sequence shown here is derived from an EMBL/GenBank/DDBJ whole genome shotgun (WGS) entry which is preliminary data.</text>
</comment>
<evidence type="ECO:0000256" key="3">
    <source>
        <dbReference type="RuleBase" id="RU003345"/>
    </source>
</evidence>
<evidence type="ECO:0000313" key="5">
    <source>
        <dbReference type="EMBL" id="MEW9306983.1"/>
    </source>
</evidence>
<dbReference type="PROSITE" id="PS00070">
    <property type="entry name" value="ALDEHYDE_DEHYDR_CYS"/>
    <property type="match status" value="1"/>
</dbReference>
<evidence type="ECO:0000256" key="1">
    <source>
        <dbReference type="ARBA" id="ARBA00023002"/>
    </source>
</evidence>
<dbReference type="InterPro" id="IPR016163">
    <property type="entry name" value="Ald_DH_C"/>
</dbReference>
<dbReference type="InterPro" id="IPR029510">
    <property type="entry name" value="Ald_DH_CS_GLU"/>
</dbReference>
<keyword evidence="1 3" id="KW-0560">Oxidoreductase</keyword>
<dbReference type="InterPro" id="IPR015590">
    <property type="entry name" value="Aldehyde_DH_dom"/>
</dbReference>